<dbReference type="GeneID" id="83154908"/>
<dbReference type="Gene3D" id="3.30.70.20">
    <property type="match status" value="1"/>
</dbReference>
<accession>D4L9N2</accession>
<evidence type="ECO:0000256" key="21">
    <source>
        <dbReference type="ARBA" id="ARBA00047685"/>
    </source>
</evidence>
<dbReference type="KEGG" id="rch:RUM_00500"/>
<comment type="catalytic activity">
    <reaction evidence="23">
        <text>(S)-dihydroorotate + NAD(+) = orotate + NADH + H(+)</text>
        <dbReference type="Rhea" id="RHEA:13513"/>
        <dbReference type="ChEBI" id="CHEBI:15378"/>
        <dbReference type="ChEBI" id="CHEBI:30839"/>
        <dbReference type="ChEBI" id="CHEBI:30864"/>
        <dbReference type="ChEBI" id="CHEBI:57540"/>
        <dbReference type="ChEBI" id="CHEBI:57945"/>
        <dbReference type="EC" id="1.3.1.14"/>
    </reaction>
</comment>
<evidence type="ECO:0000256" key="20">
    <source>
        <dbReference type="ARBA" id="ARBA00032722"/>
    </source>
</evidence>
<evidence type="ECO:0000256" key="19">
    <source>
        <dbReference type="ARBA" id="ARBA00032046"/>
    </source>
</evidence>
<evidence type="ECO:0000256" key="8">
    <source>
        <dbReference type="ARBA" id="ARBA00022630"/>
    </source>
</evidence>
<comment type="catalytic activity">
    <reaction evidence="21">
        <text>5,6-dihydrothymine + NAD(+) = thymine + NADH + H(+)</text>
        <dbReference type="Rhea" id="RHEA:28791"/>
        <dbReference type="ChEBI" id="CHEBI:15378"/>
        <dbReference type="ChEBI" id="CHEBI:17821"/>
        <dbReference type="ChEBI" id="CHEBI:27468"/>
        <dbReference type="ChEBI" id="CHEBI:57540"/>
        <dbReference type="ChEBI" id="CHEBI:57945"/>
        <dbReference type="EC" id="1.3.1.1"/>
    </reaction>
</comment>
<dbReference type="InterPro" id="IPR009051">
    <property type="entry name" value="Helical_ferredxn"/>
</dbReference>
<evidence type="ECO:0000256" key="13">
    <source>
        <dbReference type="ARBA" id="ARBA00023004"/>
    </source>
</evidence>
<protein>
    <recommendedName>
        <fullName evidence="7">Dihydroorotate dehydrogenase B (NAD(+)), catalytic subunit</fullName>
        <ecNumber evidence="26">1.3.1.1</ecNumber>
        <ecNumber evidence="6">1.3.1.14</ecNumber>
    </recommendedName>
    <alternativeName>
        <fullName evidence="17">Dihydroorotate oxidase B</fullName>
    </alternativeName>
    <alternativeName>
        <fullName evidence="20">Dihydrothymine dehydrogenase</fullName>
    </alternativeName>
    <alternativeName>
        <fullName evidence="18">Dihydrouracil dehydrogenase</fullName>
    </alternativeName>
    <alternativeName>
        <fullName evidence="19">Orotate reductase (NADH)</fullName>
    </alternativeName>
</protein>
<keyword evidence="8" id="KW-0285">Flavoprotein</keyword>
<dbReference type="SUPFAM" id="SSF51395">
    <property type="entry name" value="FMN-linked oxidoreductases"/>
    <property type="match status" value="1"/>
</dbReference>
<dbReference type="Gene3D" id="1.10.1060.10">
    <property type="entry name" value="Alpha-helical ferredoxin"/>
    <property type="match status" value="1"/>
</dbReference>
<dbReference type="HOGENOM" id="CLU_042042_4_2_9"/>
<keyword evidence="29" id="KW-1185">Reference proteome</keyword>
<dbReference type="InterPro" id="IPR017896">
    <property type="entry name" value="4Fe4S_Fe-S-bd"/>
</dbReference>
<keyword evidence="13" id="KW-0408">Iron</keyword>
<dbReference type="Gene3D" id="3.20.20.70">
    <property type="entry name" value="Aldolase class I"/>
    <property type="match status" value="1"/>
</dbReference>
<dbReference type="GO" id="GO:0004159">
    <property type="term" value="F:dihydropyrimidine dehydrogenase (NAD+) activity"/>
    <property type="evidence" value="ECO:0007669"/>
    <property type="project" value="UniProtKB-EC"/>
</dbReference>
<dbReference type="PROSITE" id="PS51379">
    <property type="entry name" value="4FE4S_FER_2"/>
    <property type="match status" value="2"/>
</dbReference>
<feature type="domain" description="4Fe-4S ferredoxin-type" evidence="27">
    <location>
        <begin position="421"/>
        <end position="450"/>
    </location>
</feature>
<keyword evidence="12 28" id="KW-0560">Oxidoreductase</keyword>
<comment type="cofactor">
    <cofactor evidence="1">
        <name>FMN</name>
        <dbReference type="ChEBI" id="CHEBI:58210"/>
    </cofactor>
</comment>
<dbReference type="EC" id="1.3.1.14" evidence="6"/>
<dbReference type="InterPro" id="IPR013785">
    <property type="entry name" value="Aldolase_TIM"/>
</dbReference>
<gene>
    <name evidence="28" type="ordered locus">RUM_00500</name>
</gene>
<dbReference type="AlphaFoldDB" id="D4L9N2"/>
<evidence type="ECO:0000256" key="25">
    <source>
        <dbReference type="ARBA" id="ARBA00049714"/>
    </source>
</evidence>
<comment type="similarity">
    <text evidence="5">Belongs to the dihydropyrimidine dehydrogenase family.</text>
</comment>
<evidence type="ECO:0000256" key="5">
    <source>
        <dbReference type="ARBA" id="ARBA00010804"/>
    </source>
</evidence>
<dbReference type="Pfam" id="PF01180">
    <property type="entry name" value="DHO_dh"/>
    <property type="match status" value="1"/>
</dbReference>
<evidence type="ECO:0000256" key="3">
    <source>
        <dbReference type="ARBA" id="ARBA00004715"/>
    </source>
</evidence>
<comment type="subunit">
    <text evidence="25">Heterotetramer of 2 PreA and 2 PreT subunits.</text>
</comment>
<dbReference type="FunFam" id="3.20.20.70:FF:000027">
    <property type="entry name" value="Dihydropyrimidine dehydrogenase [NADP(+)]"/>
    <property type="match status" value="1"/>
</dbReference>
<proteinExistence type="inferred from homology"/>
<evidence type="ECO:0000256" key="15">
    <source>
        <dbReference type="ARBA" id="ARBA00023027"/>
    </source>
</evidence>
<sequence>MLNICNEAARCLLCGDAACTAACSKGYDPAGMLRSIRFGNPAGAVWKVDGTGCASCDGACEQACRHYDFPLRIRQTAAALPKRRAKPDLNRLATDFLGVPCENPFFLSSSVVASGYDMCARALSMGWAGVVFKTIGLFIPQEVSPRFDAIGKEDTPFVGFRNLEQISDHDPEENFETLRRLKEAFPEKVIVSSIMGRNEAEWTELARRSEQAGADIIECNFSCPQMCGNGLGSDVGQDPELVRAYTAAVRKGTRLPILAKMTPNLAHMELPAIAAVEAGADGLAAINTVKSITGVDLDSMASLPQVDGRSAVSGYSGKAVKPIALRFIYDMASCDRLKGVPISGMGGIETWQDAAEFLALGCGNLQVTTAVMQYGYRIIEDLLYGLADYLEGKGFASVEQLVGAGVGKIVPAEQLNRSTLVYPKFDQSRCIGCGRCCISCEDGGHQAITLRKGKPVLDAARCVGCHLCRLVCPMGAIGVSRRIPKP</sequence>
<keyword evidence="14" id="KW-0411">Iron-sulfur</keyword>
<evidence type="ECO:0000256" key="9">
    <source>
        <dbReference type="ARBA" id="ARBA00022643"/>
    </source>
</evidence>
<dbReference type="GO" id="GO:0000166">
    <property type="term" value="F:nucleotide binding"/>
    <property type="evidence" value="ECO:0007669"/>
    <property type="project" value="UniProtKB-KW"/>
</dbReference>
<dbReference type="NCBIfam" id="NF006183">
    <property type="entry name" value="PRK08318.1"/>
    <property type="match status" value="1"/>
</dbReference>
<name>D4L9N2_RUMC1</name>
<comment type="function">
    <text evidence="2">Catalyzes the conversion of dihydroorotate to orotate with NAD(+) as electron acceptor.</text>
</comment>
<dbReference type="SUPFAM" id="SSF54862">
    <property type="entry name" value="4Fe-4S ferredoxins"/>
    <property type="match status" value="1"/>
</dbReference>
<comment type="pathway">
    <text evidence="16">Amino-acid biosynthesis.</text>
</comment>
<evidence type="ECO:0000256" key="6">
    <source>
        <dbReference type="ARBA" id="ARBA00012061"/>
    </source>
</evidence>
<dbReference type="EC" id="1.3.1.1" evidence="26"/>
<organism evidence="28 29">
    <name type="scientific">Ruminococcus champanellensis (strain DSM 18848 / JCM 17042 / KCTC 15320 / 18P13)</name>
    <dbReference type="NCBI Taxonomy" id="213810"/>
    <lineage>
        <taxon>Bacteria</taxon>
        <taxon>Bacillati</taxon>
        <taxon>Bacillota</taxon>
        <taxon>Clostridia</taxon>
        <taxon>Eubacteriales</taxon>
        <taxon>Oscillospiraceae</taxon>
        <taxon>Ruminococcus</taxon>
    </lineage>
</organism>
<evidence type="ECO:0000256" key="16">
    <source>
        <dbReference type="ARBA" id="ARBA00029440"/>
    </source>
</evidence>
<evidence type="ECO:0000256" key="17">
    <source>
        <dbReference type="ARBA" id="ARBA00029718"/>
    </source>
</evidence>
<comment type="similarity">
    <text evidence="4">Belongs to the dihydroorotate dehydrogenase family. Type 1 subfamily.</text>
</comment>
<evidence type="ECO:0000256" key="7">
    <source>
        <dbReference type="ARBA" id="ARBA00018101"/>
    </source>
</evidence>
<keyword evidence="15" id="KW-0520">NAD</keyword>
<dbReference type="GO" id="GO:0046872">
    <property type="term" value="F:metal ion binding"/>
    <property type="evidence" value="ECO:0007669"/>
    <property type="project" value="UniProtKB-KW"/>
</dbReference>
<dbReference type="SUPFAM" id="SSF46548">
    <property type="entry name" value="alpha-helical ferredoxin"/>
    <property type="match status" value="1"/>
</dbReference>
<dbReference type="PANTHER" id="PTHR43073">
    <property type="entry name" value="DIHYDROPYRIMIDINE DEHYDROGENASE [NADP(+)]"/>
    <property type="match status" value="1"/>
</dbReference>
<reference evidence="28" key="2">
    <citation type="submission" date="2010-03" db="EMBL/GenBank/DDBJ databases">
        <authorList>
            <person name="Pajon A."/>
        </authorList>
    </citation>
    <scope>NUCLEOTIDE SEQUENCE</scope>
    <source>
        <strain evidence="28">Type strain: 18P13</strain>
    </source>
</reference>
<evidence type="ECO:0000256" key="18">
    <source>
        <dbReference type="ARBA" id="ARBA00030119"/>
    </source>
</evidence>
<evidence type="ECO:0000256" key="24">
    <source>
        <dbReference type="ARBA" id="ARBA00049578"/>
    </source>
</evidence>
<evidence type="ECO:0000256" key="14">
    <source>
        <dbReference type="ARBA" id="ARBA00023014"/>
    </source>
</evidence>
<dbReference type="GO" id="GO:0051536">
    <property type="term" value="F:iron-sulfur cluster binding"/>
    <property type="evidence" value="ECO:0007669"/>
    <property type="project" value="UniProtKB-KW"/>
</dbReference>
<evidence type="ECO:0000256" key="1">
    <source>
        <dbReference type="ARBA" id="ARBA00001917"/>
    </source>
</evidence>
<dbReference type="STRING" id="213810.RUM_00500"/>
<dbReference type="PATRIC" id="fig|213810.4.peg.152"/>
<dbReference type="Pfam" id="PF14697">
    <property type="entry name" value="Fer4_21"/>
    <property type="match status" value="1"/>
</dbReference>
<evidence type="ECO:0000256" key="11">
    <source>
        <dbReference type="ARBA" id="ARBA00022741"/>
    </source>
</evidence>
<evidence type="ECO:0000313" key="29">
    <source>
        <dbReference type="Proteomes" id="UP000007054"/>
    </source>
</evidence>
<dbReference type="GO" id="GO:0005737">
    <property type="term" value="C:cytoplasm"/>
    <property type="evidence" value="ECO:0007669"/>
    <property type="project" value="InterPro"/>
</dbReference>
<evidence type="ECO:0000259" key="27">
    <source>
        <dbReference type="PROSITE" id="PS51379"/>
    </source>
</evidence>
<dbReference type="PANTHER" id="PTHR43073:SF2">
    <property type="entry name" value="DIHYDROPYRIMIDINE DEHYDROGENASE [NADP(+)]"/>
    <property type="match status" value="1"/>
</dbReference>
<dbReference type="GO" id="GO:0004589">
    <property type="term" value="F:dihydroorotate dehydrogenase (NAD+) activity"/>
    <property type="evidence" value="ECO:0007669"/>
    <property type="project" value="UniProtKB-EC"/>
</dbReference>
<dbReference type="PROSITE" id="PS00198">
    <property type="entry name" value="4FE4S_FER_1"/>
    <property type="match status" value="1"/>
</dbReference>
<evidence type="ECO:0000313" key="28">
    <source>
        <dbReference type="EMBL" id="CBL16327.1"/>
    </source>
</evidence>
<comment type="pathway">
    <text evidence="3">Pyrimidine metabolism; UMP biosynthesis via de novo pathway; orotate from (S)-dihydroorotate (NAD(+) route): step 1/1.</text>
</comment>
<keyword evidence="10" id="KW-0479">Metal-binding</keyword>
<dbReference type="Proteomes" id="UP000007054">
    <property type="component" value="Chromosome"/>
</dbReference>
<keyword evidence="11" id="KW-0547">Nucleotide-binding</keyword>
<evidence type="ECO:0000256" key="22">
    <source>
        <dbReference type="ARBA" id="ARBA00048792"/>
    </source>
</evidence>
<dbReference type="BioCyc" id="RCHA213810:RUM_RS00215-MONOMER"/>
<evidence type="ECO:0000256" key="26">
    <source>
        <dbReference type="ARBA" id="ARBA00049728"/>
    </source>
</evidence>
<dbReference type="EMBL" id="FP929052">
    <property type="protein sequence ID" value="CBL16327.1"/>
    <property type="molecule type" value="Genomic_DNA"/>
</dbReference>
<comment type="catalytic activity">
    <reaction evidence="22">
        <text>5,6-dihydrouracil + NAD(+) = uracil + NADH + H(+)</text>
        <dbReference type="Rhea" id="RHEA:20189"/>
        <dbReference type="ChEBI" id="CHEBI:15378"/>
        <dbReference type="ChEBI" id="CHEBI:15901"/>
        <dbReference type="ChEBI" id="CHEBI:17568"/>
        <dbReference type="ChEBI" id="CHEBI:57540"/>
        <dbReference type="ChEBI" id="CHEBI:57945"/>
        <dbReference type="EC" id="1.3.1.1"/>
    </reaction>
</comment>
<evidence type="ECO:0000256" key="23">
    <source>
        <dbReference type="ARBA" id="ARBA00048996"/>
    </source>
</evidence>
<comment type="function">
    <text evidence="24">Involved in pyrimidine base degradation. Catalyzes physiologically the reduction of uracil to 5,6-dihydrouracil (DHU) by using NADH as a specific cosubstrate. It also catalyzes the reverse reaction and the reduction of thymine to 5,6-dihydrothymine (DHT).</text>
</comment>
<evidence type="ECO:0000256" key="2">
    <source>
        <dbReference type="ARBA" id="ARBA00003616"/>
    </source>
</evidence>
<evidence type="ECO:0000256" key="4">
    <source>
        <dbReference type="ARBA" id="ARBA00008008"/>
    </source>
</evidence>
<evidence type="ECO:0000256" key="12">
    <source>
        <dbReference type="ARBA" id="ARBA00023002"/>
    </source>
</evidence>
<dbReference type="InterPro" id="IPR017900">
    <property type="entry name" value="4Fe4S_Fe_S_CS"/>
</dbReference>
<dbReference type="RefSeq" id="WP_015557235.1">
    <property type="nucleotide sequence ID" value="NC_021039.1"/>
</dbReference>
<reference evidence="28" key="1">
    <citation type="submission" date="2010-03" db="EMBL/GenBank/DDBJ databases">
        <title>The genome sequence of Ruminococcus sp. 18P13.</title>
        <authorList>
            <consortium name="metaHIT consortium -- http://www.metahit.eu/"/>
            <person name="Pajon A."/>
            <person name="Turner K."/>
            <person name="Parkhill J."/>
            <person name="Bernalier A."/>
        </authorList>
    </citation>
    <scope>NUCLEOTIDE SEQUENCE [LARGE SCALE GENOMIC DNA]</scope>
    <source>
        <strain evidence="28">Type strain: 18P13</strain>
    </source>
</reference>
<dbReference type="InterPro" id="IPR005720">
    <property type="entry name" value="Dihydroorotate_DH_cat"/>
</dbReference>
<evidence type="ECO:0000256" key="10">
    <source>
        <dbReference type="ARBA" id="ARBA00022723"/>
    </source>
</evidence>
<feature type="domain" description="4Fe-4S ferredoxin-type" evidence="27">
    <location>
        <begin position="453"/>
        <end position="482"/>
    </location>
</feature>
<keyword evidence="9" id="KW-0288">FMN</keyword>